<reference evidence="6 7" key="1">
    <citation type="submission" date="2020-08" db="EMBL/GenBank/DDBJ databases">
        <title>Genome sequence of Rhodobacteraceae bacterium Lw-13e.</title>
        <authorList>
            <person name="Poehlein A."/>
            <person name="Wolter L."/>
            <person name="Daniel R."/>
            <person name="Brinkhoff T."/>
        </authorList>
    </citation>
    <scope>NUCLEOTIDE SEQUENCE [LARGE SCALE GENOMIC DNA]</scope>
    <source>
        <strain evidence="6 7">Lw-13e</strain>
    </source>
</reference>
<organism evidence="6 7">
    <name type="scientific">Pseudooceanicola algae</name>
    <dbReference type="NCBI Taxonomy" id="1537215"/>
    <lineage>
        <taxon>Bacteria</taxon>
        <taxon>Pseudomonadati</taxon>
        <taxon>Pseudomonadota</taxon>
        <taxon>Alphaproteobacteria</taxon>
        <taxon>Rhodobacterales</taxon>
        <taxon>Paracoccaceae</taxon>
        <taxon>Pseudooceanicola</taxon>
    </lineage>
</organism>
<dbReference type="PANTHER" id="PTHR30006">
    <property type="entry name" value="THIAMINE-BINDING PERIPLASMIC PROTEIN-RELATED"/>
    <property type="match status" value="1"/>
</dbReference>
<dbReference type="GO" id="GO:0030288">
    <property type="term" value="C:outer membrane-bounded periplasmic space"/>
    <property type="evidence" value="ECO:0007669"/>
    <property type="project" value="TreeGrafter"/>
</dbReference>
<keyword evidence="3" id="KW-0813">Transport</keyword>
<evidence type="ECO:0000256" key="2">
    <source>
        <dbReference type="ARBA" id="ARBA00008520"/>
    </source>
</evidence>
<name>A0A418SHN7_9RHOB</name>
<dbReference type="InterPro" id="IPR006059">
    <property type="entry name" value="SBP"/>
</dbReference>
<dbReference type="GO" id="GO:0015888">
    <property type="term" value="P:thiamine transport"/>
    <property type="evidence" value="ECO:0007669"/>
    <property type="project" value="TreeGrafter"/>
</dbReference>
<dbReference type="KEGG" id="palw:PSAL_015250"/>
<dbReference type="GO" id="GO:0030975">
    <property type="term" value="F:thiamine binding"/>
    <property type="evidence" value="ECO:0007669"/>
    <property type="project" value="TreeGrafter"/>
</dbReference>
<dbReference type="Pfam" id="PF13416">
    <property type="entry name" value="SBP_bac_8"/>
    <property type="match status" value="1"/>
</dbReference>
<dbReference type="RefSeq" id="WP_119838785.1">
    <property type="nucleotide sequence ID" value="NZ_CP060436.1"/>
</dbReference>
<keyword evidence="5" id="KW-0574">Periplasm</keyword>
<sequence length="370" mass="40189">MNSHFRKDQALILAERLKTGKMSRRSFVQGMSLLAGTSALGLNAGAALADTEEMIFVNWGGDAIDAMAEAFGDSFTEETGIVIRYDGTGPTEGAITAQAEGGSPTWDMVDCDPFSGQALGHKGLMRKIDWNIVDPGKIRDGFQWDYAASSYFYSYIIAWDSTKYDEAPTSMADFFDTDKFPGKRSMYKWGVGMWEAALLADGVAPEDLYPLDLDRAHAKIDAFKDHVAAYWGGGAESQSLLLNGDVSMALIWSTRASLLDKDTEGEIKMTWAEGIVAPGSTGVLANNPGGEEAAMKYIASTQDPAKQVKLFELLGNGPANPEADALVPDEDKKYNPVDPANFVQQIPLDMEWYEENYGAALDTYLGVISS</sequence>
<evidence type="ECO:0000256" key="4">
    <source>
        <dbReference type="ARBA" id="ARBA00022729"/>
    </source>
</evidence>
<proteinExistence type="inferred from homology"/>
<dbReference type="Gene3D" id="3.40.190.10">
    <property type="entry name" value="Periplasmic binding protein-like II"/>
    <property type="match status" value="2"/>
</dbReference>
<dbReference type="InterPro" id="IPR006311">
    <property type="entry name" value="TAT_signal"/>
</dbReference>
<dbReference type="GO" id="GO:0030976">
    <property type="term" value="F:thiamine pyrophosphate binding"/>
    <property type="evidence" value="ECO:0007669"/>
    <property type="project" value="TreeGrafter"/>
</dbReference>
<gene>
    <name evidence="6" type="ORF">PSAL_015250</name>
</gene>
<keyword evidence="4" id="KW-0732">Signal</keyword>
<protein>
    <submittedName>
        <fullName evidence="6">Uncharacterized protein</fullName>
    </submittedName>
</protein>
<evidence type="ECO:0000313" key="7">
    <source>
        <dbReference type="Proteomes" id="UP000283786"/>
    </source>
</evidence>
<evidence type="ECO:0000256" key="5">
    <source>
        <dbReference type="ARBA" id="ARBA00022764"/>
    </source>
</evidence>
<dbReference type="PANTHER" id="PTHR30006:SF3">
    <property type="entry name" value="THIAMINE-BINDING PERIPLASMIC PROTEIN"/>
    <property type="match status" value="1"/>
</dbReference>
<evidence type="ECO:0000256" key="3">
    <source>
        <dbReference type="ARBA" id="ARBA00022448"/>
    </source>
</evidence>
<accession>A0A418SHN7</accession>
<dbReference type="Proteomes" id="UP000283786">
    <property type="component" value="Chromosome"/>
</dbReference>
<dbReference type="OrthoDB" id="9815444at2"/>
<keyword evidence="7" id="KW-1185">Reference proteome</keyword>
<evidence type="ECO:0000256" key="1">
    <source>
        <dbReference type="ARBA" id="ARBA00004418"/>
    </source>
</evidence>
<dbReference type="PROSITE" id="PS51318">
    <property type="entry name" value="TAT"/>
    <property type="match status" value="1"/>
</dbReference>
<dbReference type="AlphaFoldDB" id="A0A418SHN7"/>
<comment type="similarity">
    <text evidence="2">Belongs to the bacterial solute-binding protein 1 family.</text>
</comment>
<dbReference type="EMBL" id="CP060436">
    <property type="protein sequence ID" value="QPM90290.1"/>
    <property type="molecule type" value="Genomic_DNA"/>
</dbReference>
<dbReference type="CDD" id="cd13589">
    <property type="entry name" value="PBP2_polyamine_RpCGA009"/>
    <property type="match status" value="1"/>
</dbReference>
<dbReference type="SUPFAM" id="SSF53850">
    <property type="entry name" value="Periplasmic binding protein-like II"/>
    <property type="match status" value="1"/>
</dbReference>
<comment type="subcellular location">
    <subcellularLocation>
        <location evidence="1">Periplasm</location>
    </subcellularLocation>
</comment>
<evidence type="ECO:0000313" key="6">
    <source>
        <dbReference type="EMBL" id="QPM90290.1"/>
    </source>
</evidence>